<dbReference type="EMBL" id="FOVI01000006">
    <property type="protein sequence ID" value="SFN51647.1"/>
    <property type="molecule type" value="Genomic_DNA"/>
</dbReference>
<organism evidence="1 2">
    <name type="scientific">Paenimyroides ummariense</name>
    <dbReference type="NCBI Taxonomy" id="913024"/>
    <lineage>
        <taxon>Bacteria</taxon>
        <taxon>Pseudomonadati</taxon>
        <taxon>Bacteroidota</taxon>
        <taxon>Flavobacteriia</taxon>
        <taxon>Flavobacteriales</taxon>
        <taxon>Flavobacteriaceae</taxon>
        <taxon>Paenimyroides</taxon>
    </lineage>
</organism>
<sequence length="73" mass="8371">MHFISPYVGFMIRMLTDDYINSTSEILKTNDGGNTWNVINSMNWLNIDLWNKKDKIQFVNNLQGFAITGTGVL</sequence>
<reference evidence="2" key="1">
    <citation type="submission" date="2016-10" db="EMBL/GenBank/DDBJ databases">
        <authorList>
            <person name="Varghese N."/>
            <person name="Submissions S."/>
        </authorList>
    </citation>
    <scope>NUCLEOTIDE SEQUENCE [LARGE SCALE GENOMIC DNA]</scope>
    <source>
        <strain evidence="2">DS-12</strain>
    </source>
</reference>
<gene>
    <name evidence="1" type="ORF">SAMN05421741_106138</name>
</gene>
<dbReference type="AlphaFoldDB" id="A0A1I4ZN79"/>
<proteinExistence type="predicted"/>
<keyword evidence="2" id="KW-1185">Reference proteome</keyword>
<evidence type="ECO:0000313" key="1">
    <source>
        <dbReference type="EMBL" id="SFN51647.1"/>
    </source>
</evidence>
<accession>A0A1I4ZN79</accession>
<protein>
    <submittedName>
        <fullName evidence="1">Uncharacterized protein</fullName>
    </submittedName>
</protein>
<dbReference type="Proteomes" id="UP000199036">
    <property type="component" value="Unassembled WGS sequence"/>
</dbReference>
<evidence type="ECO:0000313" key="2">
    <source>
        <dbReference type="Proteomes" id="UP000199036"/>
    </source>
</evidence>
<name>A0A1I4ZN79_9FLAO</name>